<gene>
    <name evidence="11" type="ORF">EWB00_003767</name>
</gene>
<evidence type="ECO:0000259" key="10">
    <source>
        <dbReference type="PROSITE" id="PS50994"/>
    </source>
</evidence>
<dbReference type="PANTHER" id="PTHR37984">
    <property type="entry name" value="PROTEIN CBG26694"/>
    <property type="match status" value="1"/>
</dbReference>
<dbReference type="InterPro" id="IPR001878">
    <property type="entry name" value="Znf_CCHC"/>
</dbReference>
<dbReference type="Pfam" id="PF00078">
    <property type="entry name" value="RVT_1"/>
    <property type="match status" value="1"/>
</dbReference>
<dbReference type="Gene3D" id="4.10.60.10">
    <property type="entry name" value="Zinc finger, CCHC-type"/>
    <property type="match status" value="1"/>
</dbReference>
<dbReference type="InterPro" id="IPR043502">
    <property type="entry name" value="DNA/RNA_pol_sf"/>
</dbReference>
<dbReference type="InterPro" id="IPR036397">
    <property type="entry name" value="RNaseH_sf"/>
</dbReference>
<proteinExistence type="predicted"/>
<dbReference type="GO" id="GO:0003676">
    <property type="term" value="F:nucleic acid binding"/>
    <property type="evidence" value="ECO:0007669"/>
    <property type="project" value="InterPro"/>
</dbReference>
<dbReference type="InterPro" id="IPR050951">
    <property type="entry name" value="Retrovirus_Pol_polyprotein"/>
</dbReference>
<dbReference type="PROSITE" id="PS50994">
    <property type="entry name" value="INTEGRASE"/>
    <property type="match status" value="1"/>
</dbReference>
<evidence type="ECO:0000256" key="1">
    <source>
        <dbReference type="ARBA" id="ARBA00012493"/>
    </source>
</evidence>
<dbReference type="InterPro" id="IPR041588">
    <property type="entry name" value="Integrase_H2C2"/>
</dbReference>
<dbReference type="Proteomes" id="UP000311919">
    <property type="component" value="Unassembled WGS sequence"/>
</dbReference>
<dbReference type="Pfam" id="PF13975">
    <property type="entry name" value="gag-asp_proteas"/>
    <property type="match status" value="1"/>
</dbReference>
<dbReference type="InterPro" id="IPR012337">
    <property type="entry name" value="RNaseH-like_sf"/>
</dbReference>
<comment type="caution">
    <text evidence="11">The sequence shown here is derived from an EMBL/GenBank/DDBJ whole genome shotgun (WGS) entry which is preliminary data.</text>
</comment>
<reference evidence="11 12" key="1">
    <citation type="submission" date="2019-03" db="EMBL/GenBank/DDBJ databases">
        <title>An improved genome assembly of the fluke Schistosoma japonicum.</title>
        <authorList>
            <person name="Hu W."/>
            <person name="Luo F."/>
            <person name="Yin M."/>
            <person name="Mo X."/>
            <person name="Sun C."/>
            <person name="Wu Q."/>
            <person name="Zhu B."/>
            <person name="Xiang M."/>
            <person name="Wang J."/>
            <person name="Wang Y."/>
            <person name="Zhang T."/>
            <person name="Xu B."/>
            <person name="Zheng H."/>
            <person name="Feng Z."/>
        </authorList>
    </citation>
    <scope>NUCLEOTIDE SEQUENCE [LARGE SCALE GENOMIC DNA]</scope>
    <source>
        <strain evidence="11">HuSjv2</strain>
        <tissue evidence="11">Worms</tissue>
    </source>
</reference>
<dbReference type="PROSITE" id="PS50158">
    <property type="entry name" value="ZF_CCHC"/>
    <property type="match status" value="1"/>
</dbReference>
<dbReference type="InterPro" id="IPR000477">
    <property type="entry name" value="RT_dom"/>
</dbReference>
<dbReference type="GO" id="GO:0004519">
    <property type="term" value="F:endonuclease activity"/>
    <property type="evidence" value="ECO:0007669"/>
    <property type="project" value="UniProtKB-KW"/>
</dbReference>
<organism evidence="11 12">
    <name type="scientific">Schistosoma japonicum</name>
    <name type="common">Blood fluke</name>
    <dbReference type="NCBI Taxonomy" id="6182"/>
    <lineage>
        <taxon>Eukaryota</taxon>
        <taxon>Metazoa</taxon>
        <taxon>Spiralia</taxon>
        <taxon>Lophotrochozoa</taxon>
        <taxon>Platyhelminthes</taxon>
        <taxon>Trematoda</taxon>
        <taxon>Digenea</taxon>
        <taxon>Strigeidida</taxon>
        <taxon>Schistosomatoidea</taxon>
        <taxon>Schistosomatidae</taxon>
        <taxon>Schistosoma</taxon>
    </lineage>
</organism>
<dbReference type="SUPFAM" id="SSF56672">
    <property type="entry name" value="DNA/RNA polymerases"/>
    <property type="match status" value="1"/>
</dbReference>
<dbReference type="FunFam" id="3.30.70.270:FF:000020">
    <property type="entry name" value="Transposon Tf2-6 polyprotein-like Protein"/>
    <property type="match status" value="1"/>
</dbReference>
<feature type="non-terminal residue" evidence="11">
    <location>
        <position position="1"/>
    </location>
</feature>
<evidence type="ECO:0000313" key="12">
    <source>
        <dbReference type="Proteomes" id="UP000311919"/>
    </source>
</evidence>
<dbReference type="InterPro" id="IPR036875">
    <property type="entry name" value="Znf_CCHC_sf"/>
</dbReference>
<dbReference type="Gene3D" id="2.40.70.10">
    <property type="entry name" value="Acid Proteases"/>
    <property type="match status" value="1"/>
</dbReference>
<dbReference type="SUPFAM" id="SSF53098">
    <property type="entry name" value="Ribonuclease H-like"/>
    <property type="match status" value="1"/>
</dbReference>
<keyword evidence="8" id="KW-0863">Zinc-finger</keyword>
<dbReference type="InterPro" id="IPR021109">
    <property type="entry name" value="Peptidase_aspartic_dom_sf"/>
</dbReference>
<keyword evidence="3" id="KW-0548">Nucleotidyltransferase</keyword>
<feature type="domain" description="CCHC-type" evidence="9">
    <location>
        <begin position="196"/>
        <end position="212"/>
    </location>
</feature>
<evidence type="ECO:0000256" key="7">
    <source>
        <dbReference type="ARBA" id="ARBA00022918"/>
    </source>
</evidence>
<accession>A0A4Z2D7A5</accession>
<evidence type="ECO:0000256" key="5">
    <source>
        <dbReference type="ARBA" id="ARBA00022759"/>
    </source>
</evidence>
<dbReference type="Gene3D" id="3.30.420.10">
    <property type="entry name" value="Ribonuclease H-like superfamily/Ribonuclease H"/>
    <property type="match status" value="1"/>
</dbReference>
<keyword evidence="7" id="KW-0695">RNA-directed DNA polymerase</keyword>
<dbReference type="AlphaFoldDB" id="A0A4Z2D7A5"/>
<dbReference type="Gene3D" id="3.30.70.270">
    <property type="match status" value="2"/>
</dbReference>
<keyword evidence="8" id="KW-0479">Metal-binding</keyword>
<dbReference type="GO" id="GO:0015074">
    <property type="term" value="P:DNA integration"/>
    <property type="evidence" value="ECO:0007669"/>
    <property type="project" value="InterPro"/>
</dbReference>
<dbReference type="InterPro" id="IPR001584">
    <property type="entry name" value="Integrase_cat-core"/>
</dbReference>
<sequence length="993" mass="112458">EFGDGDVGAFLRQFGAVAKLVGVRGQKARVTVLGTPLRGCAKAVLDDVVLADGGATWEEVVARLVSEFDSPADRELALQKFRAVRLAPDGDPSVLATTLTSFLRRGLLSLDDKSRQQLLTSQFLMCVPGDVARQLRLAHAVQPSNVMEMARMCRQLVSTSVSSLTEDSRTAPMEKRIAELEEKVAAVRIRAERGSRCFQCGEFGHYRRNCPRKRRLRHFKRYTQPSLFETSFRVVGLVNKGALYTRVRINGRVLVCLVDTGAAISLINVGLCREIRACSLAVQTVSGHALKILGVSDSCVKVGDRVVRYPFVVTKDIQQTILGADFLREVETVIDTKNKTVNTKYGHFSVHENSQIAKTRAAILPQVNIENINKVIAKYGSLFTDDGEAYGYCDRVTHEIPVNSRKKTTFHTRRIPVHLETEVNRQVEEMLRDGIIEEADSRYNSPVLLVKKSNGKYRFCVDFRELNSITELKPCPMPTVAETLDRLQQAKLFTLPIKADDRYKTAFTVGHKQYQFRRMPFGLAGAPFTFRRLMNLLLRNLENVEVYGDDLVVYSKTERDHARHLEAVLKRIEEFGLRINKKKSQIAKCNVTLLGYKVGDGEMKPLPEKILTIQNITAPTSKRKFRQFIGRAAFYSRFIKNFNEIAAPLYKLPSSGKFIWTEEAQKTFDRIKQLLNAKQMTLRLPVYGKQFTVATDASDFGIGAVLRQDDGVVEYASRVLTPTEQKYSTIEKECLAIVWAVDKWRPYLLGQPFHIETDYKPLQWLKTARDPRGKLSRWTLRLQEYDFTIGHIPGSRNDASLPEVACGVNRVQTDLERLLRCQKADPTLRTVRRALTEAVDDESVHFSREVKTLLSQKDRLRLNAAGVLTWKDNDGSWIPVIPKPLRHELISECHQLAHTGVARTTDLLRQSAYWPGMQEDVMRYVLACPQCQLMKGDKCIRTSLQPIPVTTIGDLCEEFTSRLGQLGIKKIRTTPYHPQTNGLTERNNHTLKE</sequence>
<dbReference type="OrthoDB" id="6273764at2759"/>
<keyword evidence="4" id="KW-0540">Nuclease</keyword>
<dbReference type="FunFam" id="1.10.340.70:FF:000001">
    <property type="entry name" value="Retrovirus-related Pol polyprotein from transposon gypsy-like Protein"/>
    <property type="match status" value="1"/>
</dbReference>
<keyword evidence="5" id="KW-0255">Endonuclease</keyword>
<evidence type="ECO:0000256" key="3">
    <source>
        <dbReference type="ARBA" id="ARBA00022695"/>
    </source>
</evidence>
<dbReference type="STRING" id="6182.A0A4Z2D7A5"/>
<evidence type="ECO:0000256" key="4">
    <source>
        <dbReference type="ARBA" id="ARBA00022722"/>
    </source>
</evidence>
<dbReference type="CDD" id="cd09274">
    <property type="entry name" value="RNase_HI_RT_Ty3"/>
    <property type="match status" value="1"/>
</dbReference>
<dbReference type="Gene3D" id="3.10.10.10">
    <property type="entry name" value="HIV Type 1 Reverse Transcriptase, subunit A, domain 1"/>
    <property type="match status" value="1"/>
</dbReference>
<feature type="domain" description="Integrase catalytic" evidence="10">
    <location>
        <begin position="957"/>
        <end position="993"/>
    </location>
</feature>
<evidence type="ECO:0000256" key="8">
    <source>
        <dbReference type="PROSITE-ProRule" id="PRU00047"/>
    </source>
</evidence>
<protein>
    <recommendedName>
        <fullName evidence="1">RNA-directed DNA polymerase</fullName>
        <ecNumber evidence="1">2.7.7.49</ecNumber>
    </recommendedName>
</protein>
<dbReference type="GO" id="GO:0016787">
    <property type="term" value="F:hydrolase activity"/>
    <property type="evidence" value="ECO:0007669"/>
    <property type="project" value="UniProtKB-KW"/>
</dbReference>
<dbReference type="InterPro" id="IPR043128">
    <property type="entry name" value="Rev_trsase/Diguanyl_cyclase"/>
</dbReference>
<keyword evidence="6" id="KW-0378">Hydrolase</keyword>
<dbReference type="EMBL" id="SKCS01000232">
    <property type="protein sequence ID" value="TNN12381.1"/>
    <property type="molecule type" value="Genomic_DNA"/>
</dbReference>
<dbReference type="Pfam" id="PF17921">
    <property type="entry name" value="Integrase_H2C2"/>
    <property type="match status" value="1"/>
</dbReference>
<feature type="non-terminal residue" evidence="11">
    <location>
        <position position="993"/>
    </location>
</feature>
<dbReference type="InterPro" id="IPR041373">
    <property type="entry name" value="RT_RNaseH"/>
</dbReference>
<dbReference type="Pfam" id="PF17917">
    <property type="entry name" value="RT_RNaseH"/>
    <property type="match status" value="1"/>
</dbReference>
<dbReference type="SUPFAM" id="SSF50630">
    <property type="entry name" value="Acid proteases"/>
    <property type="match status" value="1"/>
</dbReference>
<dbReference type="SMART" id="SM00343">
    <property type="entry name" value="ZnF_C2HC"/>
    <property type="match status" value="1"/>
</dbReference>
<dbReference type="CDD" id="cd01647">
    <property type="entry name" value="RT_LTR"/>
    <property type="match status" value="1"/>
</dbReference>
<name>A0A4Z2D7A5_SCHJA</name>
<dbReference type="Gene3D" id="1.10.340.70">
    <property type="match status" value="1"/>
</dbReference>
<evidence type="ECO:0000259" key="9">
    <source>
        <dbReference type="PROSITE" id="PS50158"/>
    </source>
</evidence>
<evidence type="ECO:0000313" key="11">
    <source>
        <dbReference type="EMBL" id="TNN12381.1"/>
    </source>
</evidence>
<dbReference type="FunFam" id="3.30.70.270:FF:000003">
    <property type="entry name" value="Transposon Ty3-G Gag-Pol polyprotein"/>
    <property type="match status" value="1"/>
</dbReference>
<dbReference type="EC" id="2.7.7.49" evidence="1"/>
<dbReference type="FunFam" id="3.10.20.370:FF:000001">
    <property type="entry name" value="Retrovirus-related Pol polyprotein from transposon 17.6-like protein"/>
    <property type="match status" value="1"/>
</dbReference>
<dbReference type="SUPFAM" id="SSF57756">
    <property type="entry name" value="Retrovirus zinc finger-like domains"/>
    <property type="match status" value="1"/>
</dbReference>
<dbReference type="GO" id="GO:0008270">
    <property type="term" value="F:zinc ion binding"/>
    <property type="evidence" value="ECO:0007669"/>
    <property type="project" value="UniProtKB-KW"/>
</dbReference>
<evidence type="ECO:0000256" key="2">
    <source>
        <dbReference type="ARBA" id="ARBA00022679"/>
    </source>
</evidence>
<keyword evidence="12" id="KW-1185">Reference proteome</keyword>
<dbReference type="GO" id="GO:0003964">
    <property type="term" value="F:RNA-directed DNA polymerase activity"/>
    <property type="evidence" value="ECO:0007669"/>
    <property type="project" value="UniProtKB-KW"/>
</dbReference>
<keyword evidence="2" id="KW-0808">Transferase</keyword>
<evidence type="ECO:0000256" key="6">
    <source>
        <dbReference type="ARBA" id="ARBA00022801"/>
    </source>
</evidence>
<keyword evidence="8" id="KW-0862">Zinc</keyword>
<dbReference type="PANTHER" id="PTHR37984:SF5">
    <property type="entry name" value="PROTEIN NYNRIN-LIKE"/>
    <property type="match status" value="1"/>
</dbReference>
<dbReference type="CDD" id="cd00303">
    <property type="entry name" value="retropepsin_like"/>
    <property type="match status" value="1"/>
</dbReference>